<organism evidence="1 2">
    <name type="scientific">Photobacterium arenosum</name>
    <dbReference type="NCBI Taxonomy" id="2774143"/>
    <lineage>
        <taxon>Bacteria</taxon>
        <taxon>Pseudomonadati</taxon>
        <taxon>Pseudomonadota</taxon>
        <taxon>Gammaproteobacteria</taxon>
        <taxon>Vibrionales</taxon>
        <taxon>Vibrionaceae</taxon>
        <taxon>Photobacterium</taxon>
    </lineage>
</organism>
<evidence type="ECO:0000313" key="2">
    <source>
        <dbReference type="Proteomes" id="UP000649768"/>
    </source>
</evidence>
<dbReference type="InterPro" id="IPR011989">
    <property type="entry name" value="ARM-like"/>
</dbReference>
<dbReference type="EMBL" id="JACYTP010000006">
    <property type="protein sequence ID" value="MBD8513367.1"/>
    <property type="molecule type" value="Genomic_DNA"/>
</dbReference>
<reference evidence="1 2" key="1">
    <citation type="submission" date="2020-09" db="EMBL/GenBank/DDBJ databases">
        <title>Photobacterium sp. CAU 1568 isolated from sand of Sido Beach.</title>
        <authorList>
            <person name="Kim W."/>
        </authorList>
    </citation>
    <scope>NUCLEOTIDE SEQUENCE [LARGE SCALE GENOMIC DNA]</scope>
    <source>
        <strain evidence="1 2">CAU 1568</strain>
    </source>
</reference>
<evidence type="ECO:0000313" key="1">
    <source>
        <dbReference type="EMBL" id="MBD8513367.1"/>
    </source>
</evidence>
<keyword evidence="2" id="KW-1185">Reference proteome</keyword>
<protein>
    <submittedName>
        <fullName evidence="1">HEAT repeat domain-containing protein</fullName>
    </submittedName>
</protein>
<dbReference type="InterPro" id="IPR016024">
    <property type="entry name" value="ARM-type_fold"/>
</dbReference>
<accession>A0ABR9BP54</accession>
<name>A0ABR9BP54_9GAMM</name>
<dbReference type="SUPFAM" id="SSF48371">
    <property type="entry name" value="ARM repeat"/>
    <property type="match status" value="1"/>
</dbReference>
<sequence>MSDDAAIQQLIEQLSDRVSGRRRSAAKKLRKLKTKEAGPALFAALKNELNDKRTWETQYQMIMALGESGYTESLDFLRQLAEQKFEATMIYVAIGDSITRLIYLDEKSVHNVIEQVLSLPQNSFFCNGILRAIAMQRIVPEERDIKRLLKFADSRGTSDNNTTWIVSASAGWHKNENTIPFLQKHADSENQQTKKAAEAALKKKYIKWSIL</sequence>
<comment type="caution">
    <text evidence="1">The sequence shown here is derived from an EMBL/GenBank/DDBJ whole genome shotgun (WGS) entry which is preliminary data.</text>
</comment>
<dbReference type="RefSeq" id="WP_192016057.1">
    <property type="nucleotide sequence ID" value="NZ_JACYTP010000006.1"/>
</dbReference>
<dbReference type="Proteomes" id="UP000649768">
    <property type="component" value="Unassembled WGS sequence"/>
</dbReference>
<dbReference type="Gene3D" id="1.25.10.10">
    <property type="entry name" value="Leucine-rich Repeat Variant"/>
    <property type="match status" value="1"/>
</dbReference>
<proteinExistence type="predicted"/>
<gene>
    <name evidence="1" type="ORF">IFO68_11840</name>
</gene>